<keyword evidence="1" id="KW-1133">Transmembrane helix</keyword>
<dbReference type="RefSeq" id="WP_068810278.1">
    <property type="nucleotide sequence ID" value="NZ_BMIY01000012.1"/>
</dbReference>
<reference evidence="2" key="1">
    <citation type="journal article" date="2014" name="Int. J. Syst. Evol. Microbiol.">
        <title>Complete genome sequence of Corynebacterium casei LMG S-19264T (=DSM 44701T), isolated from a smear-ripened cheese.</title>
        <authorList>
            <consortium name="US DOE Joint Genome Institute (JGI-PGF)"/>
            <person name="Walter F."/>
            <person name="Albersmeier A."/>
            <person name="Kalinowski J."/>
            <person name="Ruckert C."/>
        </authorList>
    </citation>
    <scope>NUCLEOTIDE SEQUENCE</scope>
    <source>
        <strain evidence="2">CGMCC 1.15425</strain>
    </source>
</reference>
<feature type="transmembrane region" description="Helical" evidence="1">
    <location>
        <begin position="70"/>
        <end position="91"/>
    </location>
</feature>
<evidence type="ECO:0000256" key="1">
    <source>
        <dbReference type="SAM" id="Phobius"/>
    </source>
</evidence>
<name>A0A916VJX2_9GAMM</name>
<feature type="transmembrane region" description="Helical" evidence="1">
    <location>
        <begin position="39"/>
        <end position="58"/>
    </location>
</feature>
<feature type="transmembrane region" description="Helical" evidence="1">
    <location>
        <begin position="112"/>
        <end position="129"/>
    </location>
</feature>
<comment type="caution">
    <text evidence="2">The sequence shown here is derived from an EMBL/GenBank/DDBJ whole genome shotgun (WGS) entry which is preliminary data.</text>
</comment>
<feature type="transmembrane region" description="Helical" evidence="1">
    <location>
        <begin position="141"/>
        <end position="159"/>
    </location>
</feature>
<accession>A0A916VJX2</accession>
<reference evidence="2" key="2">
    <citation type="submission" date="2020-09" db="EMBL/GenBank/DDBJ databases">
        <authorList>
            <person name="Sun Q."/>
            <person name="Zhou Y."/>
        </authorList>
    </citation>
    <scope>NUCLEOTIDE SEQUENCE</scope>
    <source>
        <strain evidence="2">CGMCC 1.15425</strain>
    </source>
</reference>
<dbReference type="AlphaFoldDB" id="A0A916VJX2"/>
<proteinExistence type="predicted"/>
<dbReference type="EMBL" id="BMIY01000012">
    <property type="protein sequence ID" value="GFZ81947.1"/>
    <property type="molecule type" value="Genomic_DNA"/>
</dbReference>
<evidence type="ECO:0000313" key="3">
    <source>
        <dbReference type="Proteomes" id="UP000627715"/>
    </source>
</evidence>
<gene>
    <name evidence="2" type="ORF">GCM10011403_26750</name>
</gene>
<dbReference type="Proteomes" id="UP000627715">
    <property type="component" value="Unassembled WGS sequence"/>
</dbReference>
<organism evidence="2 3">
    <name type="scientific">Pseudohongiella nitratireducens</name>
    <dbReference type="NCBI Taxonomy" id="1768907"/>
    <lineage>
        <taxon>Bacteria</taxon>
        <taxon>Pseudomonadati</taxon>
        <taxon>Pseudomonadota</taxon>
        <taxon>Gammaproteobacteria</taxon>
        <taxon>Pseudomonadales</taxon>
        <taxon>Pseudohongiellaceae</taxon>
        <taxon>Pseudohongiella</taxon>
    </lineage>
</organism>
<evidence type="ECO:0000313" key="2">
    <source>
        <dbReference type="EMBL" id="GFZ81947.1"/>
    </source>
</evidence>
<sequence length="191" mass="22405">MSKFEFIMMFVSVVVAFAMSELLMGWGRLIRARERVRHPFLLGGWSIWLLMIMTYHYLGFWEYQVYDFTRVGPMLLFMAAPIMMVLLTFVVTPDLRHFQEIDLEEHFFSAKNWFFAMAVVFLLLSRASDPLLPDYDETWESRLWGAVIIIASIAVLLFTNNRRLHYAFMIGNLLFLGYISFSLPVRGLTGF</sequence>
<keyword evidence="1" id="KW-0812">Transmembrane</keyword>
<keyword evidence="3" id="KW-1185">Reference proteome</keyword>
<dbReference type="OrthoDB" id="7059524at2"/>
<feature type="transmembrane region" description="Helical" evidence="1">
    <location>
        <begin position="166"/>
        <end position="185"/>
    </location>
</feature>
<protein>
    <submittedName>
        <fullName evidence="2">Uncharacterized protein</fullName>
    </submittedName>
</protein>
<keyword evidence="1" id="KW-0472">Membrane</keyword>
<feature type="transmembrane region" description="Helical" evidence="1">
    <location>
        <begin position="6"/>
        <end position="27"/>
    </location>
</feature>